<dbReference type="PANTHER" id="PTHR48090">
    <property type="entry name" value="UNDECAPRENYL-PHOSPHATE 4-DEOXY-4-FORMAMIDO-L-ARABINOSE TRANSFERASE-RELATED"/>
    <property type="match status" value="1"/>
</dbReference>
<name>A0A1F2PAH5_9EURY</name>
<dbReference type="EC" id="2.-.-.-" evidence="3"/>
<keyword evidence="3" id="KW-0808">Transferase</keyword>
<dbReference type="Pfam" id="PF00535">
    <property type="entry name" value="Glycos_transf_2"/>
    <property type="match status" value="1"/>
</dbReference>
<reference evidence="3" key="1">
    <citation type="submission" date="2016-05" db="EMBL/GenBank/DDBJ databases">
        <title>Microbial consortia oxidize butane by reversing methanogenesis.</title>
        <authorList>
            <person name="Laso-Perez R."/>
            <person name="Richter M."/>
            <person name="Wegener G."/>
            <person name="Musat F."/>
        </authorList>
    </citation>
    <scope>NUCLEOTIDE SEQUENCE [LARGE SCALE GENOMIC DNA]</scope>
    <source>
        <strain evidence="3">BOX2</strain>
    </source>
</reference>
<dbReference type="AlphaFoldDB" id="A0A1F2PAH5"/>
<dbReference type="InterPro" id="IPR001173">
    <property type="entry name" value="Glyco_trans_2-like"/>
</dbReference>
<dbReference type="Proteomes" id="UP000186940">
    <property type="component" value="Unassembled WGS sequence"/>
</dbReference>
<sequence>MAGITASKELTRKKNIENITVIEEFNEEVSSDEKYGSSSAMKILAAIPCYNEEIAIGSVVLKAKNFVDTIIVVDDGSSDDTALIAKEAGATVISHTKNGGKGGAIKTALKYASEHEFDALVLLDGDGQHNPSDIPSLLEPLTENSADMVIGYRSLGQMPFYRRIGRIVLDKVTGAKSIVTDSQCGFRVLNRRTIEALLKKIKTNGFSIESEMLMKAHELGLRIEEREIFCKYGDFDTSTENPVKHGFAVLGSIIQMIVERRPLTYIGIPGLGLILIGFFFGLQLMQLYNQSGYFSLPLTMLSGFFLILGTFGVFMGILLNVISRLTERDKNILEDLHQILNRT</sequence>
<keyword evidence="1" id="KW-0812">Transmembrane</keyword>
<proteinExistence type="predicted"/>
<feature type="domain" description="Glycosyltransferase 2-like" evidence="2">
    <location>
        <begin position="46"/>
        <end position="158"/>
    </location>
</feature>
<keyword evidence="4" id="KW-1185">Reference proteome</keyword>
<evidence type="ECO:0000313" key="3">
    <source>
        <dbReference type="EMBL" id="OFV68410.1"/>
    </source>
</evidence>
<evidence type="ECO:0000259" key="2">
    <source>
        <dbReference type="Pfam" id="PF00535"/>
    </source>
</evidence>
<dbReference type="GO" id="GO:0016740">
    <property type="term" value="F:transferase activity"/>
    <property type="evidence" value="ECO:0007669"/>
    <property type="project" value="UniProtKB-KW"/>
</dbReference>
<dbReference type="InterPro" id="IPR050256">
    <property type="entry name" value="Glycosyltransferase_2"/>
</dbReference>
<dbReference type="InterPro" id="IPR029044">
    <property type="entry name" value="Nucleotide-diphossugar_trans"/>
</dbReference>
<dbReference type="STRING" id="1838285.SCAL_000086"/>
<feature type="transmembrane region" description="Helical" evidence="1">
    <location>
        <begin position="300"/>
        <end position="322"/>
    </location>
</feature>
<comment type="caution">
    <text evidence="3">The sequence shown here is derived from an EMBL/GenBank/DDBJ whole genome shotgun (WGS) entry which is preliminary data.</text>
</comment>
<keyword evidence="1" id="KW-0472">Membrane</keyword>
<dbReference type="PANTHER" id="PTHR48090:SF7">
    <property type="entry name" value="RFBJ PROTEIN"/>
    <property type="match status" value="1"/>
</dbReference>
<evidence type="ECO:0000313" key="4">
    <source>
        <dbReference type="Proteomes" id="UP000186940"/>
    </source>
</evidence>
<protein>
    <submittedName>
        <fullName evidence="3">Glycosyl transferase family 2</fullName>
        <ecNumber evidence="3">2.-.-.-</ecNumber>
    </submittedName>
</protein>
<keyword evidence="1" id="KW-1133">Transmembrane helix</keyword>
<accession>A0A1F2PAH5</accession>
<dbReference type="Gene3D" id="3.90.550.10">
    <property type="entry name" value="Spore Coat Polysaccharide Biosynthesis Protein SpsA, Chain A"/>
    <property type="match status" value="1"/>
</dbReference>
<organism evidence="3 4">
    <name type="scientific">Candidatus Syntropharchaeum caldarium</name>
    <dbReference type="NCBI Taxonomy" id="1838285"/>
    <lineage>
        <taxon>Archaea</taxon>
        <taxon>Methanobacteriati</taxon>
        <taxon>Methanobacteriota</taxon>
        <taxon>Stenosarchaea group</taxon>
        <taxon>Methanomicrobia</taxon>
        <taxon>Methanosarcinales</taxon>
        <taxon>ANME-2 cluster</taxon>
        <taxon>Candidatus Syntropharchaeum</taxon>
    </lineage>
</organism>
<evidence type="ECO:0000256" key="1">
    <source>
        <dbReference type="SAM" id="Phobius"/>
    </source>
</evidence>
<dbReference type="EMBL" id="LYOS01000001">
    <property type="protein sequence ID" value="OFV68410.1"/>
    <property type="molecule type" value="Genomic_DNA"/>
</dbReference>
<dbReference type="SUPFAM" id="SSF53448">
    <property type="entry name" value="Nucleotide-diphospho-sugar transferases"/>
    <property type="match status" value="1"/>
</dbReference>
<feature type="transmembrane region" description="Helical" evidence="1">
    <location>
        <begin position="263"/>
        <end position="288"/>
    </location>
</feature>
<gene>
    <name evidence="3" type="ORF">SCAL_000086</name>
</gene>
<dbReference type="CDD" id="cd04179">
    <property type="entry name" value="DPM_DPG-synthase_like"/>
    <property type="match status" value="1"/>
</dbReference>